<dbReference type="RefSeq" id="WP_222823599.1">
    <property type="nucleotide sequence ID" value="NZ_JAHWXP010000001.1"/>
</dbReference>
<comment type="caution">
    <text evidence="2">The sequence shown here is derived from an EMBL/GenBank/DDBJ whole genome shotgun (WGS) entry which is preliminary data.</text>
</comment>
<evidence type="ECO:0000256" key="1">
    <source>
        <dbReference type="SAM" id="Phobius"/>
    </source>
</evidence>
<gene>
    <name evidence="2" type="ORF">KYN89_02185</name>
</gene>
<dbReference type="EMBL" id="JAHWXP010000001">
    <property type="protein sequence ID" value="MBY8335849.1"/>
    <property type="molecule type" value="Genomic_DNA"/>
</dbReference>
<evidence type="ECO:0000313" key="2">
    <source>
        <dbReference type="EMBL" id="MBY8335849.1"/>
    </source>
</evidence>
<feature type="transmembrane region" description="Helical" evidence="1">
    <location>
        <begin position="7"/>
        <end position="27"/>
    </location>
</feature>
<protein>
    <submittedName>
        <fullName evidence="2">DUF2809 domain-containing protein</fullName>
    </submittedName>
</protein>
<organism evidence="2 3">
    <name type="scientific">Alteriqipengyuania abyssalis</name>
    <dbReference type="NCBI Taxonomy" id="2860200"/>
    <lineage>
        <taxon>Bacteria</taxon>
        <taxon>Pseudomonadati</taxon>
        <taxon>Pseudomonadota</taxon>
        <taxon>Alphaproteobacteria</taxon>
        <taxon>Sphingomonadales</taxon>
        <taxon>Erythrobacteraceae</taxon>
        <taxon>Alteriqipengyuania</taxon>
    </lineage>
</organism>
<proteinExistence type="predicted"/>
<keyword evidence="1" id="KW-1133">Transmembrane helix</keyword>
<evidence type="ECO:0000313" key="3">
    <source>
        <dbReference type="Proteomes" id="UP000759298"/>
    </source>
</evidence>
<sequence length="124" mass="12909">MLIRRPGHALAAVILLVVEVLIALYVRDRFVRPYLGDVLAVMLVHCALRAVLPIGPLLAAASAFGIALVIELGQLVVILGMVGLEDNAVAATVLGSGFDPVDIACYAAGALAVLAIDRLATRRA</sequence>
<keyword evidence="1" id="KW-0472">Membrane</keyword>
<accession>A0ABS7P9V8</accession>
<feature type="transmembrane region" description="Helical" evidence="1">
    <location>
        <begin position="57"/>
        <end position="81"/>
    </location>
</feature>
<dbReference type="InterPro" id="IPR021257">
    <property type="entry name" value="DUF2809"/>
</dbReference>
<name>A0ABS7P9V8_9SPHN</name>
<dbReference type="Proteomes" id="UP000759298">
    <property type="component" value="Unassembled WGS sequence"/>
</dbReference>
<feature type="transmembrane region" description="Helical" evidence="1">
    <location>
        <begin position="101"/>
        <end position="120"/>
    </location>
</feature>
<reference evidence="2 3" key="1">
    <citation type="submission" date="2021-07" db="EMBL/GenBank/DDBJ databases">
        <title>Alteriqipengyuania abyssalis NZ-12B nov, sp.nov isolated from deep sea sponge in pacific ocean.</title>
        <authorList>
            <person name="Tareen S."/>
            <person name="Wink J."/>
        </authorList>
    </citation>
    <scope>NUCLEOTIDE SEQUENCE [LARGE SCALE GENOMIC DNA]</scope>
    <source>
        <strain evidence="2 3">NZ-12B</strain>
    </source>
</reference>
<keyword evidence="1" id="KW-0812">Transmembrane</keyword>
<dbReference type="Pfam" id="PF10990">
    <property type="entry name" value="DUF2809"/>
    <property type="match status" value="1"/>
</dbReference>
<keyword evidence="3" id="KW-1185">Reference proteome</keyword>
<feature type="transmembrane region" description="Helical" evidence="1">
    <location>
        <begin position="33"/>
        <end position="52"/>
    </location>
</feature>